<dbReference type="Proteomes" id="UP000501690">
    <property type="component" value="Linkage Group LG2"/>
</dbReference>
<reference evidence="1 2" key="1">
    <citation type="submission" date="2019-04" db="EMBL/GenBank/DDBJ databases">
        <title>An improved genome assembly and genetic linkage map for asparagus bean, Vigna unguiculata ssp. sesquipedialis.</title>
        <authorList>
            <person name="Xia Q."/>
            <person name="Zhang R."/>
            <person name="Dong Y."/>
        </authorList>
    </citation>
    <scope>NUCLEOTIDE SEQUENCE [LARGE SCALE GENOMIC DNA]</scope>
    <source>
        <tissue evidence="1">Leaf</tissue>
    </source>
</reference>
<evidence type="ECO:0000313" key="1">
    <source>
        <dbReference type="EMBL" id="QCD80622.1"/>
    </source>
</evidence>
<organism evidence="1 2">
    <name type="scientific">Vigna unguiculata</name>
    <name type="common">Cowpea</name>
    <dbReference type="NCBI Taxonomy" id="3917"/>
    <lineage>
        <taxon>Eukaryota</taxon>
        <taxon>Viridiplantae</taxon>
        <taxon>Streptophyta</taxon>
        <taxon>Embryophyta</taxon>
        <taxon>Tracheophyta</taxon>
        <taxon>Spermatophyta</taxon>
        <taxon>Magnoliopsida</taxon>
        <taxon>eudicotyledons</taxon>
        <taxon>Gunneridae</taxon>
        <taxon>Pentapetalae</taxon>
        <taxon>rosids</taxon>
        <taxon>fabids</taxon>
        <taxon>Fabales</taxon>
        <taxon>Fabaceae</taxon>
        <taxon>Papilionoideae</taxon>
        <taxon>50 kb inversion clade</taxon>
        <taxon>NPAAA clade</taxon>
        <taxon>indigoferoid/millettioid clade</taxon>
        <taxon>Phaseoleae</taxon>
        <taxon>Vigna</taxon>
    </lineage>
</organism>
<dbReference type="AlphaFoldDB" id="A0A4D6KSY2"/>
<evidence type="ECO:0000313" key="2">
    <source>
        <dbReference type="Proteomes" id="UP000501690"/>
    </source>
</evidence>
<keyword evidence="2" id="KW-1185">Reference proteome</keyword>
<name>A0A4D6KSY2_VIGUN</name>
<protein>
    <submittedName>
        <fullName evidence="1">Uncharacterized protein</fullName>
    </submittedName>
</protein>
<dbReference type="EMBL" id="CP039346">
    <property type="protein sequence ID" value="QCD80622.1"/>
    <property type="molecule type" value="Genomic_DNA"/>
</dbReference>
<sequence>MRLGRGKLLQQLNKGAFNLSSKGRRYLFNSLSLSFLHSSKQFSSGKMFFPEASCIIACTVFTTSESLIKISKIEGLDSVTCLEASRETASASFILESSDACCSASTSCCLASASSLFLATASSLKVMDEERPVVLLGLSQLDLH</sequence>
<gene>
    <name evidence="1" type="ORF">DEO72_LG2g944</name>
</gene>
<proteinExistence type="predicted"/>
<accession>A0A4D6KSY2</accession>